<evidence type="ECO:0000313" key="2">
    <source>
        <dbReference type="Proteomes" id="UP000005239"/>
    </source>
</evidence>
<reference evidence="1" key="2">
    <citation type="submission" date="2022-06" db="UniProtKB">
        <authorList>
            <consortium name="EnsemblMetazoa"/>
        </authorList>
    </citation>
    <scope>IDENTIFICATION</scope>
    <source>
        <strain evidence="1">PS312</strain>
    </source>
</reference>
<accession>A0A8R1Z0B7</accession>
<sequence length="527" mass="60170">MAVSLCAESAKIIVATEGTLFWFIEEITMDVSAMLGVILNITLLILLCILDIGRTAKVYRISCIITTVSSLYTSLLLLIEQNVFILINGNVANVLYGSILFYLPERVNDWLTIAFFTQAHTMWQAEFKFSRKVIVRLLALPVLFYCNAWVLAHTASFQNKFLQYYMLYSVPDKAFRNEMVNSIFELHGTDLKDYCFKQQTCVPIIFVSKFSRERNVRTSKSKFNHEHFVGTYCAITLIGIVLNNALLILLCRINIGKLARIYHISSMITAFLGLYTSFLLFIVQDVFMLVNGNVATVLFGPFLFYLPDKINEMLKIAFFTQAYTIPKSSAVFRLLSAYIIAMIFYMNAMCYMRFAIPDKSLKNEILQSVLELPGYESRNFHKGNDFLNVLLYDAIPSYIASYGMYIYSAVKVGQRDKLYVCYLLIRSHLLKVGDVASAMGTTMQRRFFRLHIAQVLMPLMMLSPMIGVILLVTVHGAILNNLSLIIVFRLWLSPSLTVSKKMIMYNRWSSGIPTSCICGHFSKKNRL</sequence>
<accession>A0A2A6C2G9</accession>
<organism evidence="1 2">
    <name type="scientific">Pristionchus pacificus</name>
    <name type="common">Parasitic nematode worm</name>
    <dbReference type="NCBI Taxonomy" id="54126"/>
    <lineage>
        <taxon>Eukaryota</taxon>
        <taxon>Metazoa</taxon>
        <taxon>Ecdysozoa</taxon>
        <taxon>Nematoda</taxon>
        <taxon>Chromadorea</taxon>
        <taxon>Rhabditida</taxon>
        <taxon>Rhabditina</taxon>
        <taxon>Diplogasteromorpha</taxon>
        <taxon>Diplogasteroidea</taxon>
        <taxon>Neodiplogasteridae</taxon>
        <taxon>Pristionchus</taxon>
    </lineage>
</organism>
<gene>
    <name evidence="1" type="primary">WBGene00279129</name>
</gene>
<reference evidence="2" key="1">
    <citation type="journal article" date="2008" name="Nat. Genet.">
        <title>The Pristionchus pacificus genome provides a unique perspective on nematode lifestyle and parasitism.</title>
        <authorList>
            <person name="Dieterich C."/>
            <person name="Clifton S.W."/>
            <person name="Schuster L.N."/>
            <person name="Chinwalla A."/>
            <person name="Delehaunty K."/>
            <person name="Dinkelacker I."/>
            <person name="Fulton L."/>
            <person name="Fulton R."/>
            <person name="Godfrey J."/>
            <person name="Minx P."/>
            <person name="Mitreva M."/>
            <person name="Roeseler W."/>
            <person name="Tian H."/>
            <person name="Witte H."/>
            <person name="Yang S.P."/>
            <person name="Wilson R.K."/>
            <person name="Sommer R.J."/>
        </authorList>
    </citation>
    <scope>NUCLEOTIDE SEQUENCE [LARGE SCALE GENOMIC DNA]</scope>
    <source>
        <strain evidence="2">PS312</strain>
    </source>
</reference>
<proteinExistence type="predicted"/>
<dbReference type="EnsemblMetazoa" id="PPA40760.1">
    <property type="protein sequence ID" value="PPA40760.1"/>
    <property type="gene ID" value="WBGene00279129"/>
</dbReference>
<keyword evidence="2" id="KW-1185">Reference proteome</keyword>
<name>A0A2A6C2G9_PRIPA</name>
<dbReference type="Proteomes" id="UP000005239">
    <property type="component" value="Unassembled WGS sequence"/>
</dbReference>
<dbReference type="AlphaFoldDB" id="A0A2A6C2G9"/>
<evidence type="ECO:0000313" key="1">
    <source>
        <dbReference type="EnsemblMetazoa" id="PPA40760.1"/>
    </source>
</evidence>
<protein>
    <submittedName>
        <fullName evidence="1">Uncharacterized protein</fullName>
    </submittedName>
</protein>